<dbReference type="InterPro" id="IPR036396">
    <property type="entry name" value="Cyt_P450_sf"/>
</dbReference>
<dbReference type="AlphaFoldDB" id="A0A3S0I9X1"/>
<dbReference type="PANTHER" id="PTHR46696">
    <property type="entry name" value="P450, PUTATIVE (EUROFUNG)-RELATED"/>
    <property type="match status" value="1"/>
</dbReference>
<organism evidence="2 3">
    <name type="scientific">Variovorax gossypii</name>
    <dbReference type="NCBI Taxonomy" id="1679495"/>
    <lineage>
        <taxon>Bacteria</taxon>
        <taxon>Pseudomonadati</taxon>
        <taxon>Pseudomonadota</taxon>
        <taxon>Betaproteobacteria</taxon>
        <taxon>Burkholderiales</taxon>
        <taxon>Comamonadaceae</taxon>
        <taxon>Variovorax</taxon>
    </lineage>
</organism>
<dbReference type="InterPro" id="IPR001128">
    <property type="entry name" value="Cyt_P450"/>
</dbReference>
<evidence type="ECO:0000313" key="3">
    <source>
        <dbReference type="Proteomes" id="UP000267418"/>
    </source>
</evidence>
<reference evidence="2 3" key="1">
    <citation type="submission" date="2018-12" db="EMBL/GenBank/DDBJ databases">
        <title>The genome of Variovorax gossypii DSM 100435.</title>
        <authorList>
            <person name="Gao J."/>
            <person name="Sun J."/>
        </authorList>
    </citation>
    <scope>NUCLEOTIDE SEQUENCE [LARGE SCALE GENOMIC DNA]</scope>
    <source>
        <strain evidence="2 3">DSM 100435</strain>
    </source>
</reference>
<comment type="caution">
    <text evidence="2">The sequence shown here is derived from an EMBL/GenBank/DDBJ whole genome shotgun (WGS) entry which is preliminary data.</text>
</comment>
<evidence type="ECO:0000313" key="2">
    <source>
        <dbReference type="EMBL" id="RTQ30677.1"/>
    </source>
</evidence>
<dbReference type="SUPFAM" id="SSF48264">
    <property type="entry name" value="Cytochrome P450"/>
    <property type="match status" value="1"/>
</dbReference>
<sequence>MAMDATLLDPFSPQALADPYPVYRRLREQSPVHPVAPGRWIVSRHADVLALLRDPRCAHWGHAPELDALRSPHERALAQALRLFAPSDPPGALRRQMSAVFNTQVLERMPQRLAPLADRLLDGLGGHGGGGGLDGLDGLGEGRSRDVLAAYAHPLTMQAVGDMLGLSDAQTLALAQAMGGLDGSLFEGLRGAGIAAPASGPVARLQACMDALIDQAQDRPDALISGLHAAVDAQGPAADRRDRLLNALLVLVYAGHHNMLNFIGNGLLALAMHPQAQARLRQEPALADRAMLELLRHDSPLQYIVLVASEPLALHGREIARGDEVLVCTGSANRDETVFEDPDGLDFARANPMDSLSFGSGAWRCIGARLALRIGATAFSKIVARGFALPANMPALRRVRGALVQRGLAALPLMLLSQEEGRHG</sequence>
<dbReference type="InterPro" id="IPR002397">
    <property type="entry name" value="Cyt_P450_B"/>
</dbReference>
<name>A0A3S0I9X1_9BURK</name>
<dbReference type="GO" id="GO:0020037">
    <property type="term" value="F:heme binding"/>
    <property type="evidence" value="ECO:0007669"/>
    <property type="project" value="InterPro"/>
</dbReference>
<accession>A0A3S0I9X1</accession>
<dbReference type="Gene3D" id="1.10.630.10">
    <property type="entry name" value="Cytochrome P450"/>
    <property type="match status" value="1"/>
</dbReference>
<dbReference type="PRINTS" id="PR00359">
    <property type="entry name" value="BP450"/>
</dbReference>
<dbReference type="Proteomes" id="UP000267418">
    <property type="component" value="Unassembled WGS sequence"/>
</dbReference>
<comment type="similarity">
    <text evidence="1">Belongs to the cytochrome P450 family.</text>
</comment>
<dbReference type="GO" id="GO:0004497">
    <property type="term" value="F:monooxygenase activity"/>
    <property type="evidence" value="ECO:0007669"/>
    <property type="project" value="InterPro"/>
</dbReference>
<dbReference type="Pfam" id="PF00067">
    <property type="entry name" value="p450"/>
    <property type="match status" value="1"/>
</dbReference>
<protein>
    <submittedName>
        <fullName evidence="2">Cytochrome P450</fullName>
    </submittedName>
</protein>
<dbReference type="PANTHER" id="PTHR46696:SF6">
    <property type="entry name" value="P450, PUTATIVE (EUROFUNG)-RELATED"/>
    <property type="match status" value="1"/>
</dbReference>
<evidence type="ECO:0000256" key="1">
    <source>
        <dbReference type="ARBA" id="ARBA00010617"/>
    </source>
</evidence>
<gene>
    <name evidence="2" type="ORF">EJP69_28755</name>
</gene>
<dbReference type="GO" id="GO:0016705">
    <property type="term" value="F:oxidoreductase activity, acting on paired donors, with incorporation or reduction of molecular oxygen"/>
    <property type="evidence" value="ECO:0007669"/>
    <property type="project" value="InterPro"/>
</dbReference>
<dbReference type="EMBL" id="RXOE01000012">
    <property type="protein sequence ID" value="RTQ30677.1"/>
    <property type="molecule type" value="Genomic_DNA"/>
</dbReference>
<keyword evidence="3" id="KW-1185">Reference proteome</keyword>
<dbReference type="GO" id="GO:0005506">
    <property type="term" value="F:iron ion binding"/>
    <property type="evidence" value="ECO:0007669"/>
    <property type="project" value="InterPro"/>
</dbReference>
<dbReference type="OrthoDB" id="4168525at2"/>
<proteinExistence type="inferred from homology"/>